<comment type="caution">
    <text evidence="2">The sequence shown here is derived from an EMBL/GenBank/DDBJ whole genome shotgun (WGS) entry which is preliminary data.</text>
</comment>
<dbReference type="OrthoDB" id="7694303at2759"/>
<dbReference type="AlphaFoldDB" id="A0A4C1X3J1"/>
<organism evidence="2 3">
    <name type="scientific">Eumeta variegata</name>
    <name type="common">Bagworm moth</name>
    <name type="synonym">Eumeta japonica</name>
    <dbReference type="NCBI Taxonomy" id="151549"/>
    <lineage>
        <taxon>Eukaryota</taxon>
        <taxon>Metazoa</taxon>
        <taxon>Ecdysozoa</taxon>
        <taxon>Arthropoda</taxon>
        <taxon>Hexapoda</taxon>
        <taxon>Insecta</taxon>
        <taxon>Pterygota</taxon>
        <taxon>Neoptera</taxon>
        <taxon>Endopterygota</taxon>
        <taxon>Lepidoptera</taxon>
        <taxon>Glossata</taxon>
        <taxon>Ditrysia</taxon>
        <taxon>Tineoidea</taxon>
        <taxon>Psychidae</taxon>
        <taxon>Oiketicinae</taxon>
        <taxon>Eumeta</taxon>
    </lineage>
</organism>
<feature type="transmembrane region" description="Helical" evidence="1">
    <location>
        <begin position="252"/>
        <end position="274"/>
    </location>
</feature>
<sequence>MNLKYLFFVQVFTFPVQFADSNLKSALDVAQVGLKVVQAIVGVSSAITNYESQKRVKVLLEELVASSRRIESTIRTEAQRIIDELSVEINMQKVHNFKITVDDINLRYNEEFWKYFMSNITYETETIERFVNDRDVFKQLRRSIRYATAPTNLVAGVKDDRLFEILNNYLIREANNNRHCELGISHYKILYETYNTAVSAVVKATVMILYSYKYLQQGDRVRLFVRIAQKSCAARESAAARRLGAVYTSRTLIVYIILLLLFTIDFIFSTVTLYPPTVFLFQMEKSQPSAFQLTRRGLGALKHCRHRRGDKGRNHVLSEALSVRLRRLKLKA</sequence>
<keyword evidence="1" id="KW-0472">Membrane</keyword>
<evidence type="ECO:0000313" key="2">
    <source>
        <dbReference type="EMBL" id="GBP58306.1"/>
    </source>
</evidence>
<evidence type="ECO:0000313" key="3">
    <source>
        <dbReference type="Proteomes" id="UP000299102"/>
    </source>
</evidence>
<dbReference type="Proteomes" id="UP000299102">
    <property type="component" value="Unassembled WGS sequence"/>
</dbReference>
<keyword evidence="1" id="KW-0812">Transmembrane</keyword>
<gene>
    <name evidence="2" type="ORF">EVAR_11586_1</name>
</gene>
<keyword evidence="1" id="KW-1133">Transmembrane helix</keyword>
<keyword evidence="3" id="KW-1185">Reference proteome</keyword>
<proteinExistence type="predicted"/>
<reference evidence="2 3" key="1">
    <citation type="journal article" date="2019" name="Commun. Biol.">
        <title>The bagworm genome reveals a unique fibroin gene that provides high tensile strength.</title>
        <authorList>
            <person name="Kono N."/>
            <person name="Nakamura H."/>
            <person name="Ohtoshi R."/>
            <person name="Tomita M."/>
            <person name="Numata K."/>
            <person name="Arakawa K."/>
        </authorList>
    </citation>
    <scope>NUCLEOTIDE SEQUENCE [LARGE SCALE GENOMIC DNA]</scope>
</reference>
<protein>
    <submittedName>
        <fullName evidence="2">Uncharacterized protein</fullName>
    </submittedName>
</protein>
<dbReference type="EMBL" id="BGZK01000732">
    <property type="protein sequence ID" value="GBP58306.1"/>
    <property type="molecule type" value="Genomic_DNA"/>
</dbReference>
<name>A0A4C1X3J1_EUMVA</name>
<accession>A0A4C1X3J1</accession>
<evidence type="ECO:0000256" key="1">
    <source>
        <dbReference type="SAM" id="Phobius"/>
    </source>
</evidence>